<dbReference type="Proteomes" id="UP000823046">
    <property type="component" value="Unassembled WGS sequence"/>
</dbReference>
<evidence type="ECO:0000313" key="2">
    <source>
        <dbReference type="EMBL" id="KAF8821353.1"/>
    </source>
</evidence>
<feature type="region of interest" description="Disordered" evidence="1">
    <location>
        <begin position="65"/>
        <end position="92"/>
    </location>
</feature>
<evidence type="ECO:0000256" key="1">
    <source>
        <dbReference type="SAM" id="MobiDB-lite"/>
    </source>
</evidence>
<feature type="region of interest" description="Disordered" evidence="1">
    <location>
        <begin position="142"/>
        <end position="182"/>
    </location>
</feature>
<sequence length="570" mass="64468">MKRYHQLEFGALHQREGKTDFLCLGCPPQPSLHHLLAREERLPSKIPHRERERWPMALEGSTSSFYDETSLPSSTVEKSSQPRKRLLGGSGAQNRISVEHTILSLDGKRGLASAGGFGISTLERDEEWEEVYRDTSMKSGDYTRTIQTDSSSEGDEKIDSVRKNTSLSLPPAKKQATASLSTSQIQRRFEKSLQKSPKVTSPPSLASLRYTHDAFQPIVGFLLATHAEEPSQWFDAPIVPHWFTGKFFQTEEDFMPQTKEMQALSTHFKVLKEKGIFHLDSDKRSRLLGEGMTSTSIGSTSAVLENKQRVEETNSKSLSSTRMGKISSDGPSFLLSNLFQGRNWVRGSTQDLEGDRAFSKPFSSDLVKQQRYETFLKLKEDGKHPEAILAMESDDRHHGSAVMIREREEFERVYTLFKKKEEEDPISISLETSAGNQKAATRVSEVDIPTKTEWNWQPTKLLCRRWTLFDPWSRKVFSVSGPSSMEALPIHIRSEEDSMHRIQKMENRHAHSSSVPTSGIQKDISNPLPTNKGLDISSEEWATEKVAERPSLGLFKAIFEVDSDEETQTD</sequence>
<accession>A0ABQ7JBH6</accession>
<feature type="region of interest" description="Disordered" evidence="1">
    <location>
        <begin position="507"/>
        <end position="532"/>
    </location>
</feature>
<dbReference type="PANTHER" id="PTHR13384:SF19">
    <property type="entry name" value="G PATCH DOMAIN-CONTAINING PROTEIN 1"/>
    <property type="match status" value="1"/>
</dbReference>
<keyword evidence="3" id="KW-1185">Reference proteome</keyword>
<feature type="compositionally biased region" description="Polar residues" evidence="1">
    <location>
        <begin position="512"/>
        <end position="529"/>
    </location>
</feature>
<reference evidence="2 3" key="1">
    <citation type="journal article" date="2020" name="bioRxiv">
        <title>Metabolic contributions of an alphaproteobacterial endosymbiont in the apicomplexan Cardiosporidium cionae.</title>
        <authorList>
            <person name="Hunter E.S."/>
            <person name="Paight C.J."/>
            <person name="Lane C.E."/>
        </authorList>
    </citation>
    <scope>NUCLEOTIDE SEQUENCE [LARGE SCALE GENOMIC DNA]</scope>
    <source>
        <strain evidence="2">ESH_2018</strain>
    </source>
</reference>
<gene>
    <name evidence="2" type="ORF">IE077_002131</name>
</gene>
<name>A0ABQ7JBH6_9APIC</name>
<organism evidence="2 3">
    <name type="scientific">Cardiosporidium cionae</name>
    <dbReference type="NCBI Taxonomy" id="476202"/>
    <lineage>
        <taxon>Eukaryota</taxon>
        <taxon>Sar</taxon>
        <taxon>Alveolata</taxon>
        <taxon>Apicomplexa</taxon>
        <taxon>Aconoidasida</taxon>
        <taxon>Nephromycida</taxon>
        <taxon>Cardiosporidium</taxon>
    </lineage>
</organism>
<feature type="compositionally biased region" description="Polar residues" evidence="1">
    <location>
        <begin position="142"/>
        <end position="151"/>
    </location>
</feature>
<dbReference type="EMBL" id="JADAQX010000191">
    <property type="protein sequence ID" value="KAF8821353.1"/>
    <property type="molecule type" value="Genomic_DNA"/>
</dbReference>
<feature type="region of interest" description="Disordered" evidence="1">
    <location>
        <begin position="299"/>
        <end position="324"/>
    </location>
</feature>
<feature type="compositionally biased region" description="Polar residues" evidence="1">
    <location>
        <begin position="65"/>
        <end position="79"/>
    </location>
</feature>
<dbReference type="PANTHER" id="PTHR13384">
    <property type="entry name" value="G PATCH DOMAIN-CONTAINING PROTEIN 1"/>
    <property type="match status" value="1"/>
</dbReference>
<evidence type="ECO:0000313" key="3">
    <source>
        <dbReference type="Proteomes" id="UP000823046"/>
    </source>
</evidence>
<protein>
    <submittedName>
        <fullName evidence="2">Uncharacterized protein</fullName>
    </submittedName>
</protein>
<dbReference type="Pfam" id="PF26093">
    <property type="entry name" value="HTH_TGH"/>
    <property type="match status" value="1"/>
</dbReference>
<proteinExistence type="predicted"/>
<comment type="caution">
    <text evidence="2">The sequence shown here is derived from an EMBL/GenBank/DDBJ whole genome shotgun (WGS) entry which is preliminary data.</text>
</comment>